<accession>A0AAD3HGJ9</accession>
<sequence length="641" mass="68218">MSSQRFVLASISLPGGAPTATGEQQRLQFDWQIPTASAQLLALICPHVTVSVTDSSGRLDASSAPTASPKEQKQQQSLSPCSPPSHQQAYGSQGDQHSRFQPSTQHSSNRHVVKEQGQVDDTGSLAVESIGGRRRRVYMPRNGVDLSRESLAWQGFDIVDERQTHEDHFHALVHAYLLPNGFPDSVAPQYAPYMFWRGVQYFFGGAMSVFTTQSLLGALGVAGRYSGEASAAINWVIKDGAGRLGRLLFARWGRELDCELKQFRLFGDLLMEAGAALELATVYAPPAFLPLACTANLAKNLAAVAASATRAPIYRTFARANNLADITAKGESVANLADILGTVAGILLARVKLPTVATFTLLSAGYLLSSRREVDSVELPYMNRARLAYATRRYLTDGCVPGVAEANQQEPLLPWGRYNQRRLVLGASVEAACAGPADLSYAAGLFRQGSYGYMVTYRPDTRKAYVLLREGATSWDCLQASFFGHVFLHLLDGGRLDAEGLPLQPAARQALGAAAAAPSTVGGPGATRPDAATRAVSSTAGARSAASGGGCTGGKDASRCMGRASAQAGSEFGPGRACTAGDATAGGSECWRTAMVRAQAVVAALYPDFLARAERCGWKLQQTMLNPQESRLVRVAVPLQA</sequence>
<feature type="compositionally biased region" description="Polar residues" evidence="2">
    <location>
        <begin position="89"/>
        <end position="107"/>
    </location>
</feature>
<feature type="compositionally biased region" description="Low complexity" evidence="2">
    <location>
        <begin position="74"/>
        <end position="88"/>
    </location>
</feature>
<dbReference type="InterPro" id="IPR055412">
    <property type="entry name" value="UVB_sens_C"/>
</dbReference>
<reference evidence="5 6" key="1">
    <citation type="journal article" date="2021" name="Sci. Rep.">
        <title>Genome sequencing of the multicellular alga Astrephomene provides insights into convergent evolution of germ-soma differentiation.</title>
        <authorList>
            <person name="Yamashita S."/>
            <person name="Yamamoto K."/>
            <person name="Matsuzaki R."/>
            <person name="Suzuki S."/>
            <person name="Yamaguchi H."/>
            <person name="Hirooka S."/>
            <person name="Minakuchi Y."/>
            <person name="Miyagishima S."/>
            <person name="Kawachi M."/>
            <person name="Toyoda A."/>
            <person name="Nozaki H."/>
        </authorList>
    </citation>
    <scope>NUCLEOTIDE SEQUENCE [LARGE SCALE GENOMIC DNA]</scope>
    <source>
        <strain evidence="5 6">NIES-4017</strain>
    </source>
</reference>
<evidence type="ECO:0000256" key="2">
    <source>
        <dbReference type="SAM" id="MobiDB-lite"/>
    </source>
</evidence>
<proteinExistence type="inferred from homology"/>
<dbReference type="Pfam" id="PF24160">
    <property type="entry name" value="UVB_sens_C"/>
    <property type="match status" value="1"/>
</dbReference>
<dbReference type="EMBL" id="BMAR01000001">
    <property type="protein sequence ID" value="GFR40042.1"/>
    <property type="molecule type" value="Genomic_DNA"/>
</dbReference>
<evidence type="ECO:0000313" key="5">
    <source>
        <dbReference type="EMBL" id="GFR40042.1"/>
    </source>
</evidence>
<name>A0AAD3HGJ9_9CHLO</name>
<dbReference type="AlphaFoldDB" id="A0AAD3HGJ9"/>
<evidence type="ECO:0000259" key="3">
    <source>
        <dbReference type="Pfam" id="PF04884"/>
    </source>
</evidence>
<dbReference type="PANTHER" id="PTHR12770:SF20">
    <property type="entry name" value="PROTEIN ROOT UVB SENSITIVE 6"/>
    <property type="match status" value="1"/>
</dbReference>
<feature type="compositionally biased region" description="Low complexity" evidence="2">
    <location>
        <begin position="532"/>
        <end position="546"/>
    </location>
</feature>
<evidence type="ECO:0000256" key="1">
    <source>
        <dbReference type="ARBA" id="ARBA00007558"/>
    </source>
</evidence>
<evidence type="ECO:0000259" key="4">
    <source>
        <dbReference type="Pfam" id="PF24160"/>
    </source>
</evidence>
<protein>
    <recommendedName>
        <fullName evidence="7">Vitamin B6 photo-protection and homoeostasis-domain-containing protein</fullName>
    </recommendedName>
</protein>
<feature type="region of interest" description="Disordered" evidence="2">
    <location>
        <begin position="55"/>
        <end position="126"/>
    </location>
</feature>
<evidence type="ECO:0008006" key="7">
    <source>
        <dbReference type="Google" id="ProtNLM"/>
    </source>
</evidence>
<feature type="domain" description="Protein root UVB sensitive/RUS" evidence="3">
    <location>
        <begin position="165"/>
        <end position="397"/>
    </location>
</feature>
<evidence type="ECO:0000313" key="6">
    <source>
        <dbReference type="Proteomes" id="UP001054857"/>
    </source>
</evidence>
<gene>
    <name evidence="5" type="ORF">Agub_g580</name>
</gene>
<comment type="caution">
    <text evidence="5">The sequence shown here is derived from an EMBL/GenBank/DDBJ whole genome shotgun (WGS) entry which is preliminary data.</text>
</comment>
<comment type="similarity">
    <text evidence="1">Belongs to the RUS1 family.</text>
</comment>
<feature type="domain" description="Root UVB sensitive protein C-terminal" evidence="4">
    <location>
        <begin position="401"/>
        <end position="494"/>
    </location>
</feature>
<dbReference type="PANTHER" id="PTHR12770">
    <property type="entry name" value="RUS1 FAMILY PROTEIN C16ORF58"/>
    <property type="match status" value="1"/>
</dbReference>
<dbReference type="Proteomes" id="UP001054857">
    <property type="component" value="Unassembled WGS sequence"/>
</dbReference>
<keyword evidence="6" id="KW-1185">Reference proteome</keyword>
<dbReference type="InterPro" id="IPR006968">
    <property type="entry name" value="RUS_fam"/>
</dbReference>
<organism evidence="5 6">
    <name type="scientific">Astrephomene gubernaculifera</name>
    <dbReference type="NCBI Taxonomy" id="47775"/>
    <lineage>
        <taxon>Eukaryota</taxon>
        <taxon>Viridiplantae</taxon>
        <taxon>Chlorophyta</taxon>
        <taxon>core chlorophytes</taxon>
        <taxon>Chlorophyceae</taxon>
        <taxon>CS clade</taxon>
        <taxon>Chlamydomonadales</taxon>
        <taxon>Astrephomenaceae</taxon>
        <taxon>Astrephomene</taxon>
    </lineage>
</organism>
<dbReference type="InterPro" id="IPR054549">
    <property type="entry name" value="UVB_sens_RUS_dom"/>
</dbReference>
<feature type="region of interest" description="Disordered" evidence="2">
    <location>
        <begin position="517"/>
        <end position="553"/>
    </location>
</feature>
<dbReference type="Pfam" id="PF04884">
    <property type="entry name" value="UVB_sens_prot"/>
    <property type="match status" value="1"/>
</dbReference>